<keyword evidence="7" id="KW-1185">Reference proteome</keyword>
<comment type="subunit">
    <text evidence="4">Component of the RNA polymerase III (Pol III) complex.</text>
</comment>
<dbReference type="AlphaFoldDB" id="A0AAD3XUF2"/>
<reference evidence="6" key="1">
    <citation type="submission" date="2023-05" db="EMBL/GenBank/DDBJ databases">
        <title>Nepenthes gracilis genome sequencing.</title>
        <authorList>
            <person name="Fukushima K."/>
        </authorList>
    </citation>
    <scope>NUCLEOTIDE SEQUENCE</scope>
    <source>
        <strain evidence="6">SING2019-196</strain>
    </source>
</reference>
<dbReference type="Pfam" id="PF11705">
    <property type="entry name" value="RNA_pol_3_Rpc31"/>
    <property type="match status" value="1"/>
</dbReference>
<gene>
    <name evidence="6" type="ORF">Nepgr_019479</name>
</gene>
<evidence type="ECO:0000313" key="6">
    <source>
        <dbReference type="EMBL" id="GMH17638.1"/>
    </source>
</evidence>
<accession>A0AAD3XUF2</accession>
<proteinExistence type="inferred from homology"/>
<dbReference type="InterPro" id="IPR024661">
    <property type="entry name" value="RNA_pol_III_Rpc31"/>
</dbReference>
<comment type="function">
    <text evidence="4">DNA-dependent RNA polymerase catalyzes the transcription of DNA into RNA using the four ribonucleoside triphosphates as substrates. Specific peripheric component of RNA polymerase III which synthesizes small RNAs, such as 5S rRNA and tRNAs.</text>
</comment>
<feature type="region of interest" description="Disordered" evidence="5">
    <location>
        <begin position="137"/>
        <end position="199"/>
    </location>
</feature>
<comment type="similarity">
    <text evidence="2 4">Belongs to the eukaryotic RPC7 RNA polymerase subunit family.</text>
</comment>
<keyword evidence="3 4" id="KW-0539">Nucleus</keyword>
<feature type="compositionally biased region" description="Basic and acidic residues" evidence="5">
    <location>
        <begin position="137"/>
        <end position="147"/>
    </location>
</feature>
<evidence type="ECO:0000256" key="2">
    <source>
        <dbReference type="ARBA" id="ARBA00008352"/>
    </source>
</evidence>
<feature type="region of interest" description="Disordered" evidence="5">
    <location>
        <begin position="66"/>
        <end position="105"/>
    </location>
</feature>
<organism evidence="6 7">
    <name type="scientific">Nepenthes gracilis</name>
    <name type="common">Slender pitcher plant</name>
    <dbReference type="NCBI Taxonomy" id="150966"/>
    <lineage>
        <taxon>Eukaryota</taxon>
        <taxon>Viridiplantae</taxon>
        <taxon>Streptophyta</taxon>
        <taxon>Embryophyta</taxon>
        <taxon>Tracheophyta</taxon>
        <taxon>Spermatophyta</taxon>
        <taxon>Magnoliopsida</taxon>
        <taxon>eudicotyledons</taxon>
        <taxon>Gunneridae</taxon>
        <taxon>Pentapetalae</taxon>
        <taxon>Caryophyllales</taxon>
        <taxon>Nepenthaceae</taxon>
        <taxon>Nepenthes</taxon>
    </lineage>
</organism>
<evidence type="ECO:0000256" key="3">
    <source>
        <dbReference type="ARBA" id="ARBA00023242"/>
    </source>
</evidence>
<comment type="caution">
    <text evidence="6">The sequence shown here is derived from an EMBL/GenBank/DDBJ whole genome shotgun (WGS) entry which is preliminary data.</text>
</comment>
<comment type="subcellular location">
    <subcellularLocation>
        <location evidence="1 4">Nucleus</location>
    </subcellularLocation>
</comment>
<dbReference type="PANTHER" id="PTHR15367">
    <property type="entry name" value="DNA-DIRECTED RNA POLYMERASE III"/>
    <property type="match status" value="1"/>
</dbReference>
<evidence type="ECO:0000256" key="5">
    <source>
        <dbReference type="SAM" id="MobiDB-lite"/>
    </source>
</evidence>
<feature type="compositionally biased region" description="Acidic residues" evidence="5">
    <location>
        <begin position="148"/>
        <end position="199"/>
    </location>
</feature>
<dbReference type="PIRSF" id="PIRSF000777">
    <property type="entry name" value="RNA_polIII_C31"/>
    <property type="match status" value="1"/>
</dbReference>
<dbReference type="GO" id="GO:0005666">
    <property type="term" value="C:RNA polymerase III complex"/>
    <property type="evidence" value="ECO:0007669"/>
    <property type="project" value="UniProtKB-UniRule"/>
</dbReference>
<dbReference type="PANTHER" id="PTHR15367:SF2">
    <property type="entry name" value="DNA-DIRECTED RNA POLYMERASE III SUBUNIT"/>
    <property type="match status" value="1"/>
</dbReference>
<protein>
    <recommendedName>
        <fullName evidence="4">DNA-directed RNA polymerase III subunit</fullName>
    </recommendedName>
</protein>
<sequence length="199" mass="23586">MAFRGRGGRWYRGGGMRYFKQEPFELFPDIELPERRNVTEEEREILMWDLKLQNYWKTSPYNLDEEKSEDTDIERYSDRAKKRQRLSRQPLSSYMNLEPGYFPRDLLPGVKSSGGQKIKLKQKTDLQLDALFEKFEKKDQELKSGKESEDEEKDEEKDEDEESGDFSDDGDYEQNEVFDDDEDDFNMSDGGDDQGDTYE</sequence>
<evidence type="ECO:0000256" key="4">
    <source>
        <dbReference type="PIRNR" id="PIRNR000777"/>
    </source>
</evidence>
<dbReference type="GO" id="GO:0006383">
    <property type="term" value="P:transcription by RNA polymerase III"/>
    <property type="evidence" value="ECO:0007669"/>
    <property type="project" value="UniProtKB-UniRule"/>
</dbReference>
<dbReference type="Proteomes" id="UP001279734">
    <property type="component" value="Unassembled WGS sequence"/>
</dbReference>
<evidence type="ECO:0000313" key="7">
    <source>
        <dbReference type="Proteomes" id="UP001279734"/>
    </source>
</evidence>
<evidence type="ECO:0000256" key="1">
    <source>
        <dbReference type="ARBA" id="ARBA00004123"/>
    </source>
</evidence>
<name>A0AAD3XUF2_NEPGR</name>
<dbReference type="EMBL" id="BSYO01000018">
    <property type="protein sequence ID" value="GMH17638.1"/>
    <property type="molecule type" value="Genomic_DNA"/>
</dbReference>